<organism evidence="3">
    <name type="scientific">Myoviridae sp. ctdxI18</name>
    <dbReference type="NCBI Taxonomy" id="2826673"/>
    <lineage>
        <taxon>Viruses</taxon>
        <taxon>Duplodnaviria</taxon>
        <taxon>Heunggongvirae</taxon>
        <taxon>Uroviricota</taxon>
        <taxon>Caudoviricetes</taxon>
    </lineage>
</organism>
<accession>A0A8S5M3M7</accession>
<evidence type="ECO:0000313" key="3">
    <source>
        <dbReference type="EMBL" id="DAD76752.1"/>
    </source>
</evidence>
<dbReference type="Gene3D" id="3.40.50.620">
    <property type="entry name" value="HUPs"/>
    <property type="match status" value="1"/>
</dbReference>
<dbReference type="EMBL" id="BK014808">
    <property type="protein sequence ID" value="DAD76752.1"/>
    <property type="molecule type" value="Genomic_DNA"/>
</dbReference>
<dbReference type="InterPro" id="IPR050128">
    <property type="entry name" value="Sulfate_adenylyltrnsfr_sub2"/>
</dbReference>
<dbReference type="Pfam" id="PF01507">
    <property type="entry name" value="PAPS_reduct"/>
    <property type="match status" value="1"/>
</dbReference>
<proteinExistence type="predicted"/>
<dbReference type="InterPro" id="IPR002500">
    <property type="entry name" value="PAPS_reduct_dom"/>
</dbReference>
<reference evidence="3" key="1">
    <citation type="journal article" date="2021" name="Proc. Natl. Acad. Sci. U.S.A.">
        <title>A Catalog of Tens of Thousands of Viruses from Human Metagenomes Reveals Hidden Associations with Chronic Diseases.</title>
        <authorList>
            <person name="Tisza M.J."/>
            <person name="Buck C.B."/>
        </authorList>
    </citation>
    <scope>NUCLEOTIDE SEQUENCE</scope>
    <source>
        <strain evidence="3">CtdxI18</strain>
    </source>
</reference>
<feature type="region of interest" description="Disordered" evidence="1">
    <location>
        <begin position="1"/>
        <end position="23"/>
    </location>
</feature>
<name>A0A8S5M3M7_9CAUD</name>
<evidence type="ECO:0000256" key="1">
    <source>
        <dbReference type="SAM" id="MobiDB-lite"/>
    </source>
</evidence>
<feature type="compositionally biased region" description="Low complexity" evidence="1">
    <location>
        <begin position="1"/>
        <end position="13"/>
    </location>
</feature>
<dbReference type="PANTHER" id="PTHR43196">
    <property type="entry name" value="SULFATE ADENYLYLTRANSFERASE SUBUNIT 2"/>
    <property type="match status" value="1"/>
</dbReference>
<dbReference type="PANTHER" id="PTHR43196:SF2">
    <property type="entry name" value="PHOSPHOADENOSINE PHOSPHOSULFATE REDUCTASE"/>
    <property type="match status" value="1"/>
</dbReference>
<evidence type="ECO:0000259" key="2">
    <source>
        <dbReference type="Pfam" id="PF01507"/>
    </source>
</evidence>
<feature type="domain" description="Phosphoadenosine phosphosulphate reductase" evidence="2">
    <location>
        <begin position="50"/>
        <end position="247"/>
    </location>
</feature>
<sequence length="317" mass="36510">MLRLRSLLRTSTSGFSPQKKWTGERMDRQKEKIAIERLRAFESSEKPYYLCYSGGKDSDCIRILAALAGVKHENHHNLTTVDAPETVQYVKSIHDVIIDRPKLSMWRLIENKKYPPTRISRYCCSELKERGGKGQIKITGVRWAESLARRQNGGVVKMIGKPKSTMALAEDLQAEYEETPKGGIVLNTDNDESRRLVEHCYRTTSTMVNPIIDWTDDDVWAFLGHYGCKSNPLYQCGNKRIGCIGCPMQGGNGMKKDLIGYPKYRDNYLRAFKRMLEARDKAGLDNRDSWNSPEDVMMWWVGDDPRQVRFEIPEYLK</sequence>
<protein>
    <submittedName>
        <fullName evidence="3">Phosphoadenosine-phosphosulfate reductase</fullName>
    </submittedName>
</protein>
<dbReference type="InterPro" id="IPR014729">
    <property type="entry name" value="Rossmann-like_a/b/a_fold"/>
</dbReference>
<dbReference type="GO" id="GO:0003824">
    <property type="term" value="F:catalytic activity"/>
    <property type="evidence" value="ECO:0007669"/>
    <property type="project" value="InterPro"/>
</dbReference>
<dbReference type="SUPFAM" id="SSF52402">
    <property type="entry name" value="Adenine nucleotide alpha hydrolases-like"/>
    <property type="match status" value="1"/>
</dbReference>